<sequence length="147" mass="16610">MASTGVANVRELEDLIIEAIYAGLLDGKLNQRERVLRVSRCAPRDIRDSDIAAVALKLQRWHRNTQRVLTGLQALQVQLREDAASTRDSARAQNAKQRELLSELKKRNAAAVGGEEDVMELELDTRARYGGRARRRVEPNPERARLK</sequence>
<dbReference type="AlphaFoldDB" id="A0A7S1UC22"/>
<proteinExistence type="predicted"/>
<evidence type="ECO:0000256" key="1">
    <source>
        <dbReference type="ARBA" id="ARBA00022790"/>
    </source>
</evidence>
<name>A0A7S1UC22_9STRA</name>
<evidence type="ECO:0008006" key="3">
    <source>
        <dbReference type="Google" id="ProtNLM"/>
    </source>
</evidence>
<reference evidence="2" key="1">
    <citation type="submission" date="2021-01" db="EMBL/GenBank/DDBJ databases">
        <authorList>
            <person name="Corre E."/>
            <person name="Pelletier E."/>
            <person name="Niang G."/>
            <person name="Scheremetjew M."/>
            <person name="Finn R."/>
            <person name="Kale V."/>
            <person name="Holt S."/>
            <person name="Cochrane G."/>
            <person name="Meng A."/>
            <person name="Brown T."/>
            <person name="Cohen L."/>
        </authorList>
    </citation>
    <scope>NUCLEOTIDE SEQUENCE</scope>
    <source>
        <strain evidence="2">CCMP2877</strain>
    </source>
</reference>
<gene>
    <name evidence="2" type="ORF">PPAR1163_LOCUS21571</name>
</gene>
<accession>A0A7S1UC22</accession>
<dbReference type="GO" id="GO:0008180">
    <property type="term" value="C:COP9 signalosome"/>
    <property type="evidence" value="ECO:0007669"/>
    <property type="project" value="UniProtKB-KW"/>
</dbReference>
<evidence type="ECO:0000313" key="2">
    <source>
        <dbReference type="EMBL" id="CAD9263188.1"/>
    </source>
</evidence>
<dbReference type="EMBL" id="HBGJ01034024">
    <property type="protein sequence ID" value="CAD9263188.1"/>
    <property type="molecule type" value="Transcribed_RNA"/>
</dbReference>
<protein>
    <recommendedName>
        <fullName evidence="3">PCI domain-containing protein</fullName>
    </recommendedName>
</protein>
<keyword evidence="1" id="KW-0736">Signalosome</keyword>
<dbReference type="InterPro" id="IPR045237">
    <property type="entry name" value="COPS7/eIF3m"/>
</dbReference>
<organism evidence="2">
    <name type="scientific">Phaeomonas parva</name>
    <dbReference type="NCBI Taxonomy" id="124430"/>
    <lineage>
        <taxon>Eukaryota</taxon>
        <taxon>Sar</taxon>
        <taxon>Stramenopiles</taxon>
        <taxon>Ochrophyta</taxon>
        <taxon>Pinguiophyceae</taxon>
        <taxon>Pinguiochrysidales</taxon>
        <taxon>Pinguiochrysidaceae</taxon>
        <taxon>Phaeomonas</taxon>
    </lineage>
</organism>
<dbReference type="PANTHER" id="PTHR15350:SF5">
    <property type="entry name" value="COP9 SIGNALOSOME COMPLEX SUBUNIT 7"/>
    <property type="match status" value="1"/>
</dbReference>
<dbReference type="PANTHER" id="PTHR15350">
    <property type="entry name" value="COP9 SIGNALOSOME COMPLEX SUBUNIT 7/DENDRITIC CELL PROTEIN GA17"/>
    <property type="match status" value="1"/>
</dbReference>